<comment type="caution">
    <text evidence="1">The sequence shown here is derived from an EMBL/GenBank/DDBJ whole genome shotgun (WGS) entry which is preliminary data.</text>
</comment>
<evidence type="ECO:0000313" key="2">
    <source>
        <dbReference type="Proteomes" id="UP001055072"/>
    </source>
</evidence>
<dbReference type="Proteomes" id="UP001055072">
    <property type="component" value="Unassembled WGS sequence"/>
</dbReference>
<accession>A0ACB8U0F7</accession>
<name>A0ACB8U0F7_9APHY</name>
<keyword evidence="2" id="KW-1185">Reference proteome</keyword>
<evidence type="ECO:0000313" key="1">
    <source>
        <dbReference type="EMBL" id="KAI0087644.1"/>
    </source>
</evidence>
<proteinExistence type="predicted"/>
<reference evidence="1" key="1">
    <citation type="journal article" date="2021" name="Environ. Microbiol.">
        <title>Gene family expansions and transcriptome signatures uncover fungal adaptations to wood decay.</title>
        <authorList>
            <person name="Hage H."/>
            <person name="Miyauchi S."/>
            <person name="Viragh M."/>
            <person name="Drula E."/>
            <person name="Min B."/>
            <person name="Chaduli D."/>
            <person name="Navarro D."/>
            <person name="Favel A."/>
            <person name="Norest M."/>
            <person name="Lesage-Meessen L."/>
            <person name="Balint B."/>
            <person name="Merenyi Z."/>
            <person name="de Eugenio L."/>
            <person name="Morin E."/>
            <person name="Martinez A.T."/>
            <person name="Baldrian P."/>
            <person name="Stursova M."/>
            <person name="Martinez M.J."/>
            <person name="Novotny C."/>
            <person name="Magnuson J.K."/>
            <person name="Spatafora J.W."/>
            <person name="Maurice S."/>
            <person name="Pangilinan J."/>
            <person name="Andreopoulos W."/>
            <person name="LaButti K."/>
            <person name="Hundley H."/>
            <person name="Na H."/>
            <person name="Kuo A."/>
            <person name="Barry K."/>
            <person name="Lipzen A."/>
            <person name="Henrissat B."/>
            <person name="Riley R."/>
            <person name="Ahrendt S."/>
            <person name="Nagy L.G."/>
            <person name="Grigoriev I.V."/>
            <person name="Martin F."/>
            <person name="Rosso M.N."/>
        </authorList>
    </citation>
    <scope>NUCLEOTIDE SEQUENCE</scope>
    <source>
        <strain evidence="1">CBS 384.51</strain>
    </source>
</reference>
<sequence>MSPQNDDGNRPIRQRSNTTFAAFNWRRGKTDSAPQQTEPIPPLSLEALIEALTPPAVPSIAHARALASSLLTQAPTPKLAVLTPILAALCAAGSPVSLQVAGYDILAAFWDSASSATLTTADRLVCFSLFLDPSTPWTTELWEPRFKALISLIRSGAETVGIESSLIRVLSTWIDGAFSGLLGEDGSASVEERNERQRSVESLVGLLFSLLERPEFVSRITEADTGGVLQLFGSLIEKSLSSSPDNNIPLTSPSSELNLLSPSGSSGRIPLKHHRHHSSLSILQAPVQKTAIDCIVGAYLRYLDIRLKAIAPVHLNTILPHLFRALAYYTTPLPRLSLTPDTPHQHAMESSIMEKLDALVTGPYSSSCTVILKYHLFPEDRDQLGSMRTSLGALRTLRASIRRVLVTRLARAYISRTSSVSYTPSGAPGTFDIPPELVERAWAKETDLSTWDLNRFRGVLCRSIKSWVESQTKDASSIYASPQVEVILNEIAGMLKDITHAFDETGDELDYEEIEAVGDILRELTSYIRLQRYPDGSSVRITLSQSEAPTNFIATISGLISQVFTDTPLHSVLPGIILSLATHMPDADTAQLLDVMNERQNFSPTTPAWLDNWRCVLSVEDLYSSHRSLTRNNAFHALQSVWDFIKDISLYRRPLAELVFRFWKSRNMENKDDTAAIVVWRMLGDEVVLRTTESFDEKSLASEQTEESGSLAEGIIMLLTIVAARPLEEELDYELVSPPPSVHSVSSTAVSPVLSRMQSEIPTPVQSREPGIPSVMSLLSSLTSGHTSRSQSQPPHVQGYMPLSESPNTSLPDSNVIPTSVGAVVALVTAFSQLAFTSLAALESHLELATRLFTTLVMLLGGTACTKAKLTILQFFMRLRVDRDHRLYFAYDDYDRDSLVAALASLIGRGEKDKSTSAVEERAVDEVDLRKARAKLPLQERTGRRLSRGPGGQPSGSGSSRSRSRAATKILGHPAAVLRRMKPKEPLWTLPETLLFSISSEADTPSERLASYDPACPDDRVILRLSSYLREVLNIIKTAKDWDLLSYALCHLPTQLSNKHLFCGPRSKIVLNDLLATLCNCIQDGTLGSSIDRWPEGINPRDAQGLAYHTLTALISYQRCFEDAQSRHKLIEVFLAGLSGPPSTVKCCLNALSLSAFELQPSMTKYLPRILEKLSQIMTNTAMAVHIIDFLAIVGSLPDLHSNFTEADYKMVFGVALQYLQQHNHPDSSVTISWALSQHVCIMAYYIVYLWFLAVKLPDRPRHIKYITRQLLLANEGRDEIDESTEVCFDWLARYTYASADPRPANSMLSDIIMKSPAAEPSSAEPSISEKSWILGNSVVTIRTLARRGWVEIVSRRASGLSKFLCRAENVPMTTPGDVDPDMVSLIASLVMDRNHDDSGEDSDVAKVYEELKKQSDDAGGVPHPDPITGYVWSKSAPSQRRKDVFVDPSYFVLQLSSYPDNKPSSVGRIIVDSSRLPGFIRSIDRMPVIDTHKVGIMYVAPGQSDEKEILENTHGSPAYTRFLEGIGRLIDLRGQVDVYAGGLDPDEDGEYAYAWWDDIGQVLYHTATLMPSGEENSYTNKKRHIGNDYVRIIWNDSGLPYKFDTLSTQFQFVNIVIEPHSRGAIAAFSNNLHENEYFKVTLQRAAGMSEFTPVGEFKLISAEKLPLLIRQLSLLADWFVDVYQHTKNDTSQVEKVTNWRYRLQAIKRFRVQVAVSTVPEKLEGIMGQEYFRDFTTTS</sequence>
<protein>
    <submittedName>
        <fullName evidence="1">Uncharacterized protein</fullName>
    </submittedName>
</protein>
<organism evidence="1 2">
    <name type="scientific">Irpex rosettiformis</name>
    <dbReference type="NCBI Taxonomy" id="378272"/>
    <lineage>
        <taxon>Eukaryota</taxon>
        <taxon>Fungi</taxon>
        <taxon>Dikarya</taxon>
        <taxon>Basidiomycota</taxon>
        <taxon>Agaricomycotina</taxon>
        <taxon>Agaricomycetes</taxon>
        <taxon>Polyporales</taxon>
        <taxon>Irpicaceae</taxon>
        <taxon>Irpex</taxon>
    </lineage>
</organism>
<dbReference type="EMBL" id="MU274917">
    <property type="protein sequence ID" value="KAI0087644.1"/>
    <property type="molecule type" value="Genomic_DNA"/>
</dbReference>
<gene>
    <name evidence="1" type="ORF">BDY19DRAFT_240618</name>
</gene>